<dbReference type="EMBL" id="AP018174">
    <property type="protein sequence ID" value="BAY14416.1"/>
    <property type="molecule type" value="Genomic_DNA"/>
</dbReference>
<dbReference type="InterPro" id="IPR002716">
    <property type="entry name" value="PIN_dom"/>
</dbReference>
<gene>
    <name evidence="3" type="ORF">NIES21_01730</name>
</gene>
<keyword evidence="4" id="KW-1185">Reference proteome</keyword>
<evidence type="ECO:0000313" key="4">
    <source>
        <dbReference type="Proteomes" id="UP000218287"/>
    </source>
</evidence>
<dbReference type="Proteomes" id="UP000218287">
    <property type="component" value="Chromosome"/>
</dbReference>
<organism evidence="3 4">
    <name type="scientific">Anabaenopsis circularis NIES-21</name>
    <dbReference type="NCBI Taxonomy" id="1085406"/>
    <lineage>
        <taxon>Bacteria</taxon>
        <taxon>Bacillati</taxon>
        <taxon>Cyanobacteriota</taxon>
        <taxon>Cyanophyceae</taxon>
        <taxon>Nostocales</taxon>
        <taxon>Nodulariaceae</taxon>
        <taxon>Anabaenopsis</taxon>
    </lineage>
</organism>
<proteinExistence type="predicted"/>
<sequence length="152" mass="16692">MTSPLRCVVDTSVSVKQFIPDPLTTKVNQLFAHLANPQTEIFVPDLFYIEGANVLWKYARAGRYNTSLIQGNLASLKAFPLRVVSTADLMAEAVNIALNYNISAYDACYVALSQQVNAVLLTLDAKLVRALNNSSHNVCSFHDFEVPPLSST</sequence>
<evidence type="ECO:0000259" key="2">
    <source>
        <dbReference type="Pfam" id="PF01850"/>
    </source>
</evidence>
<dbReference type="AlphaFoldDB" id="A0A1Z4GAS7"/>
<dbReference type="PANTHER" id="PTHR35901:SF1">
    <property type="entry name" value="EXONUCLEASE VAPC9"/>
    <property type="match status" value="1"/>
</dbReference>
<dbReference type="PANTHER" id="PTHR35901">
    <property type="entry name" value="RIBONUCLEASE VAPC3"/>
    <property type="match status" value="1"/>
</dbReference>
<evidence type="ECO:0000313" key="3">
    <source>
        <dbReference type="EMBL" id="BAY14416.1"/>
    </source>
</evidence>
<dbReference type="OrthoDB" id="459975at2"/>
<protein>
    <recommendedName>
        <fullName evidence="2">PIN domain-containing protein</fullName>
    </recommendedName>
</protein>
<reference evidence="3 4" key="1">
    <citation type="submission" date="2017-06" db="EMBL/GenBank/DDBJ databases">
        <title>Genome sequencing of cyanobaciteial culture collection at National Institute for Environmental Studies (NIES).</title>
        <authorList>
            <person name="Hirose Y."/>
            <person name="Shimura Y."/>
            <person name="Fujisawa T."/>
            <person name="Nakamura Y."/>
            <person name="Kawachi M."/>
        </authorList>
    </citation>
    <scope>NUCLEOTIDE SEQUENCE [LARGE SCALE GENOMIC DNA]</scope>
    <source>
        <strain evidence="3 4">NIES-21</strain>
    </source>
</reference>
<dbReference type="InterPro" id="IPR044153">
    <property type="entry name" value="PIN_Pae0151-like"/>
</dbReference>
<feature type="domain" description="PIN" evidence="2">
    <location>
        <begin position="8"/>
        <end position="129"/>
    </location>
</feature>
<evidence type="ECO:0000256" key="1">
    <source>
        <dbReference type="ARBA" id="ARBA00022842"/>
    </source>
</evidence>
<name>A0A1Z4GAS7_9CYAN</name>
<dbReference type="InterPro" id="IPR051619">
    <property type="entry name" value="TypeII_TA_RNase_PINc/VapC"/>
</dbReference>
<accession>A0A1Z4GAS7</accession>
<dbReference type="Gene3D" id="3.40.50.1010">
    <property type="entry name" value="5'-nuclease"/>
    <property type="match status" value="1"/>
</dbReference>
<dbReference type="Pfam" id="PF01850">
    <property type="entry name" value="PIN"/>
    <property type="match status" value="1"/>
</dbReference>
<dbReference type="CDD" id="cd09873">
    <property type="entry name" value="PIN_Pae0151-like"/>
    <property type="match status" value="1"/>
</dbReference>
<keyword evidence="1" id="KW-0460">Magnesium</keyword>
<dbReference type="InterPro" id="IPR029060">
    <property type="entry name" value="PIN-like_dom_sf"/>
</dbReference>
<dbReference type="SUPFAM" id="SSF88723">
    <property type="entry name" value="PIN domain-like"/>
    <property type="match status" value="1"/>
</dbReference>